<feature type="region of interest" description="Disordered" evidence="2">
    <location>
        <begin position="128"/>
        <end position="151"/>
    </location>
</feature>
<accession>A0A834XMF1</accession>
<comment type="caution">
    <text evidence="3">The sequence shown here is derived from an EMBL/GenBank/DDBJ whole genome shotgun (WGS) entry which is preliminary data.</text>
</comment>
<dbReference type="PANTHER" id="PTHR32470:SF2">
    <property type="entry name" value="NADH DEHYDROGENASE [UBIQUINONE] 1 ALPHA SUBCOMPLEX ASSEMBLY FACTOR 2"/>
    <property type="match status" value="1"/>
</dbReference>
<dbReference type="AlphaFoldDB" id="A0A834XMF1"/>
<dbReference type="GO" id="GO:0045271">
    <property type="term" value="C:respiratory chain complex I"/>
    <property type="evidence" value="ECO:0007669"/>
    <property type="project" value="InterPro"/>
</dbReference>
<gene>
    <name evidence="3" type="ORF">HCN44_007701</name>
</gene>
<dbReference type="GO" id="GO:0005739">
    <property type="term" value="C:mitochondrion"/>
    <property type="evidence" value="ECO:0007669"/>
    <property type="project" value="TreeGrafter"/>
</dbReference>
<evidence type="ECO:0000256" key="2">
    <source>
        <dbReference type="SAM" id="MobiDB-lite"/>
    </source>
</evidence>
<dbReference type="Pfam" id="PF05071">
    <property type="entry name" value="NDUFA12"/>
    <property type="match status" value="1"/>
</dbReference>
<evidence type="ECO:0000313" key="4">
    <source>
        <dbReference type="Proteomes" id="UP000639338"/>
    </source>
</evidence>
<evidence type="ECO:0000256" key="1">
    <source>
        <dbReference type="ARBA" id="ARBA00007355"/>
    </source>
</evidence>
<organism evidence="3 4">
    <name type="scientific">Aphidius gifuensis</name>
    <name type="common">Parasitoid wasp</name>
    <dbReference type="NCBI Taxonomy" id="684658"/>
    <lineage>
        <taxon>Eukaryota</taxon>
        <taxon>Metazoa</taxon>
        <taxon>Ecdysozoa</taxon>
        <taxon>Arthropoda</taxon>
        <taxon>Hexapoda</taxon>
        <taxon>Insecta</taxon>
        <taxon>Pterygota</taxon>
        <taxon>Neoptera</taxon>
        <taxon>Endopterygota</taxon>
        <taxon>Hymenoptera</taxon>
        <taxon>Apocrita</taxon>
        <taxon>Ichneumonoidea</taxon>
        <taxon>Braconidae</taxon>
        <taxon>Aphidiinae</taxon>
        <taxon>Aphidius</taxon>
    </lineage>
</organism>
<reference evidence="3 4" key="1">
    <citation type="submission" date="2020-08" db="EMBL/GenBank/DDBJ databases">
        <title>Aphidius gifuensis genome sequencing and assembly.</title>
        <authorList>
            <person name="Du Z."/>
        </authorList>
    </citation>
    <scope>NUCLEOTIDE SEQUENCE [LARGE SCALE GENOMIC DNA]</scope>
    <source>
        <strain evidence="3">YNYX2018</strain>
        <tissue evidence="3">Adults</tissue>
    </source>
</reference>
<dbReference type="OrthoDB" id="10255576at2759"/>
<sequence length="151" mass="17923">MSKERGLVRQVLKTFFASLMPRTARRKLVGEDYYGTKYYQDPEASGVRGRSFVPVNKDNFQQELPAEWEAWLRYRRQQPPTDEECKANYNAMIEKKKNAAELDAKYAIEKGTSIEMPKEKRGFESFPTYDEYKNQGRNYHQEKYNKQKNDN</sequence>
<dbReference type="EMBL" id="JACMRX010000006">
    <property type="protein sequence ID" value="KAF7988207.1"/>
    <property type="molecule type" value="Genomic_DNA"/>
</dbReference>
<dbReference type="PANTHER" id="PTHR32470">
    <property type="entry name" value="ADH DEHYDROGENASE [UBIQUINONE] 1 ALPHA SUBCOMPLEX ASSEMBLY FACTOR 2"/>
    <property type="match status" value="1"/>
</dbReference>
<dbReference type="Proteomes" id="UP000639338">
    <property type="component" value="Unassembled WGS sequence"/>
</dbReference>
<dbReference type="GO" id="GO:0032981">
    <property type="term" value="P:mitochondrial respiratory chain complex I assembly"/>
    <property type="evidence" value="ECO:0007669"/>
    <property type="project" value="TreeGrafter"/>
</dbReference>
<keyword evidence="4" id="KW-1185">Reference proteome</keyword>
<name>A0A834XMF1_APHGI</name>
<comment type="similarity">
    <text evidence="1">Belongs to the complex I NDUFA12 subunit family.</text>
</comment>
<feature type="compositionally biased region" description="Basic and acidic residues" evidence="2">
    <location>
        <begin position="130"/>
        <end position="151"/>
    </location>
</feature>
<dbReference type="InterPro" id="IPR052618">
    <property type="entry name" value="ComplexI_NDUFA12"/>
</dbReference>
<evidence type="ECO:0008006" key="5">
    <source>
        <dbReference type="Google" id="ProtNLM"/>
    </source>
</evidence>
<dbReference type="InterPro" id="IPR007763">
    <property type="entry name" value="NDUFA12"/>
</dbReference>
<evidence type="ECO:0000313" key="3">
    <source>
        <dbReference type="EMBL" id="KAF7988207.1"/>
    </source>
</evidence>
<protein>
    <recommendedName>
        <fullName evidence="5">NADH dehydrogenase [ubiquinone] 1 alpha subcomplex subunit 12</fullName>
    </recommendedName>
</protein>
<proteinExistence type="inferred from homology"/>